<gene>
    <name evidence="1" type="ORF">DLSSTS7063_00993</name>
</gene>
<proteinExistence type="predicted"/>
<organism evidence="1 2">
    <name type="scientific">Dorea longicatena</name>
    <dbReference type="NCBI Taxonomy" id="88431"/>
    <lineage>
        <taxon>Bacteria</taxon>
        <taxon>Bacillati</taxon>
        <taxon>Bacillota</taxon>
        <taxon>Clostridia</taxon>
        <taxon>Lachnospirales</taxon>
        <taxon>Lachnospiraceae</taxon>
        <taxon>Dorea</taxon>
    </lineage>
</organism>
<dbReference type="Proteomes" id="UP000398619">
    <property type="component" value="Unassembled WGS sequence"/>
</dbReference>
<dbReference type="RefSeq" id="WP_279232698.1">
    <property type="nucleotide sequence ID" value="NZ_CABHNM010000026.1"/>
</dbReference>
<accession>A0A564SW25</accession>
<evidence type="ECO:0000313" key="2">
    <source>
        <dbReference type="Proteomes" id="UP000398619"/>
    </source>
</evidence>
<evidence type="ECO:0000313" key="1">
    <source>
        <dbReference type="EMBL" id="VUW99192.1"/>
    </source>
</evidence>
<sequence>MDKEQTLVKENIDELIDRCGKMRLLDEKHAEAEFIEGKMKML</sequence>
<name>A0A564SW25_9FIRM</name>
<dbReference type="AlphaFoldDB" id="A0A564SW25"/>
<reference evidence="1 2" key="1">
    <citation type="submission" date="2019-07" db="EMBL/GenBank/DDBJ databases">
        <authorList>
            <person name="Hibberd C M."/>
            <person name="Gehrig L. J."/>
            <person name="Chang H.-W."/>
            <person name="Venkatesh S."/>
        </authorList>
    </citation>
    <scope>NUCLEOTIDE SEQUENCE [LARGE SCALE GENOMIC DNA]</scope>
    <source>
        <strain evidence="1">Dorea_longicatena_SSTS_Bg7063</strain>
    </source>
</reference>
<dbReference type="EMBL" id="CABHNM010000026">
    <property type="protein sequence ID" value="VUW99192.1"/>
    <property type="molecule type" value="Genomic_DNA"/>
</dbReference>
<protein>
    <submittedName>
        <fullName evidence="1">Uncharacterized protein</fullName>
    </submittedName>
</protein>